<keyword evidence="3" id="KW-0699">rRNA-binding</keyword>
<evidence type="ECO:0000256" key="1">
    <source>
        <dbReference type="ARBA" id="ARBA00008115"/>
    </source>
</evidence>
<dbReference type="GO" id="GO:0019843">
    <property type="term" value="F:rRNA binding"/>
    <property type="evidence" value="ECO:0007669"/>
    <property type="project" value="UniProtKB-KW"/>
</dbReference>
<gene>
    <name evidence="6" type="ORF">ACH5RR_023088</name>
</gene>
<keyword evidence="7" id="KW-1185">Reference proteome</keyword>
<dbReference type="SUPFAM" id="SSF75217">
    <property type="entry name" value="alpha/beta knot"/>
    <property type="match status" value="1"/>
</dbReference>
<feature type="coiled-coil region" evidence="5">
    <location>
        <begin position="60"/>
        <end position="87"/>
    </location>
</feature>
<evidence type="ECO:0000256" key="2">
    <source>
        <dbReference type="ARBA" id="ARBA00022517"/>
    </source>
</evidence>
<dbReference type="Gene3D" id="3.40.1280.10">
    <property type="match status" value="1"/>
</dbReference>
<organism evidence="6 7">
    <name type="scientific">Cinchona calisaya</name>
    <dbReference type="NCBI Taxonomy" id="153742"/>
    <lineage>
        <taxon>Eukaryota</taxon>
        <taxon>Viridiplantae</taxon>
        <taxon>Streptophyta</taxon>
        <taxon>Embryophyta</taxon>
        <taxon>Tracheophyta</taxon>
        <taxon>Spermatophyta</taxon>
        <taxon>Magnoliopsida</taxon>
        <taxon>eudicotyledons</taxon>
        <taxon>Gunneridae</taxon>
        <taxon>Pentapetalae</taxon>
        <taxon>asterids</taxon>
        <taxon>lamiids</taxon>
        <taxon>Gentianales</taxon>
        <taxon>Rubiaceae</taxon>
        <taxon>Cinchonoideae</taxon>
        <taxon>Cinchoneae</taxon>
        <taxon>Cinchona</taxon>
    </lineage>
</organism>
<dbReference type="InterPro" id="IPR029026">
    <property type="entry name" value="tRNA_m1G_MTases_N"/>
</dbReference>
<dbReference type="AlphaFoldDB" id="A0ABD2Z9M8"/>
<sequence length="239" mass="27477">MVAPRQQGRQRRAFLSPHMLINRQLSHKRPKKRQRKILLTQPCSSENLAPYSRENPVSEMNHVVQVIKEMKENIVQLKNDEDRNNETSVNILPGIPLAPSTKNSKRGVIFVLEKASLVLAYVGRTYEILNPDKHADFLRKKNMNSYYYRPDIVHEVLVDILGSWLNMASMVQAVYVKTDQGLLIRVELHVQIPPTLGKFCSLMSQLLQKFSIKARGKGENLMRPLDKHLPVNSRKIAHL</sequence>
<name>A0ABD2Z9M8_9GENT</name>
<proteinExistence type="inferred from homology"/>
<evidence type="ECO:0000313" key="7">
    <source>
        <dbReference type="Proteomes" id="UP001630127"/>
    </source>
</evidence>
<accession>A0ABD2Z9M8</accession>
<dbReference type="Pfam" id="PF03587">
    <property type="entry name" value="EMG1"/>
    <property type="match status" value="1"/>
</dbReference>
<dbReference type="InterPro" id="IPR005304">
    <property type="entry name" value="Rbsml_bgen_MeTrfase_EMG1/NEP1"/>
</dbReference>
<comment type="similarity">
    <text evidence="1">Belongs to the class IV-like SAM-binding methyltransferase superfamily. RNA methyltransferase NEP1 family.</text>
</comment>
<evidence type="ECO:0000256" key="3">
    <source>
        <dbReference type="ARBA" id="ARBA00022730"/>
    </source>
</evidence>
<keyword evidence="4" id="KW-0694">RNA-binding</keyword>
<keyword evidence="5" id="KW-0175">Coiled coil</keyword>
<dbReference type="GO" id="GO:0042254">
    <property type="term" value="P:ribosome biogenesis"/>
    <property type="evidence" value="ECO:0007669"/>
    <property type="project" value="UniProtKB-KW"/>
</dbReference>
<comment type="caution">
    <text evidence="6">The sequence shown here is derived from an EMBL/GenBank/DDBJ whole genome shotgun (WGS) entry which is preliminary data.</text>
</comment>
<dbReference type="InterPro" id="IPR029028">
    <property type="entry name" value="Alpha/beta_knot_MTases"/>
</dbReference>
<keyword evidence="2" id="KW-0690">Ribosome biogenesis</keyword>
<dbReference type="PANTHER" id="PTHR12636">
    <property type="entry name" value="NEP1/MRA1"/>
    <property type="match status" value="1"/>
</dbReference>
<dbReference type="PANTHER" id="PTHR12636:SF12">
    <property type="entry name" value="RIBOSOMAL RNA SMALL SUBUNIT METHYLTRANSFERASE NEP1-LIKE"/>
    <property type="match status" value="1"/>
</dbReference>
<protein>
    <submittedName>
        <fullName evidence="6">Uncharacterized protein</fullName>
    </submittedName>
</protein>
<reference evidence="6 7" key="1">
    <citation type="submission" date="2024-11" db="EMBL/GenBank/DDBJ databases">
        <title>A near-complete genome assembly of Cinchona calisaya.</title>
        <authorList>
            <person name="Lian D.C."/>
            <person name="Zhao X.W."/>
            <person name="Wei L."/>
        </authorList>
    </citation>
    <scope>NUCLEOTIDE SEQUENCE [LARGE SCALE GENOMIC DNA]</scope>
    <source>
        <tissue evidence="6">Nenye</tissue>
    </source>
</reference>
<evidence type="ECO:0000313" key="6">
    <source>
        <dbReference type="EMBL" id="KAL3516186.1"/>
    </source>
</evidence>
<evidence type="ECO:0000256" key="5">
    <source>
        <dbReference type="SAM" id="Coils"/>
    </source>
</evidence>
<dbReference type="Proteomes" id="UP001630127">
    <property type="component" value="Unassembled WGS sequence"/>
</dbReference>
<dbReference type="EMBL" id="JBJUIK010000010">
    <property type="protein sequence ID" value="KAL3516186.1"/>
    <property type="molecule type" value="Genomic_DNA"/>
</dbReference>
<evidence type="ECO:0000256" key="4">
    <source>
        <dbReference type="ARBA" id="ARBA00022884"/>
    </source>
</evidence>